<evidence type="ECO:0000313" key="1">
    <source>
        <dbReference type="EMBL" id="GER46424.1"/>
    </source>
</evidence>
<comment type="caution">
    <text evidence="1">The sequence shown here is derived from an EMBL/GenBank/DDBJ whole genome shotgun (WGS) entry which is preliminary data.</text>
</comment>
<organism evidence="1 2">
    <name type="scientific">Striga asiatica</name>
    <name type="common">Asiatic witchweed</name>
    <name type="synonym">Buchnera asiatica</name>
    <dbReference type="NCBI Taxonomy" id="4170"/>
    <lineage>
        <taxon>Eukaryota</taxon>
        <taxon>Viridiplantae</taxon>
        <taxon>Streptophyta</taxon>
        <taxon>Embryophyta</taxon>
        <taxon>Tracheophyta</taxon>
        <taxon>Spermatophyta</taxon>
        <taxon>Magnoliopsida</taxon>
        <taxon>eudicotyledons</taxon>
        <taxon>Gunneridae</taxon>
        <taxon>Pentapetalae</taxon>
        <taxon>asterids</taxon>
        <taxon>lamiids</taxon>
        <taxon>Lamiales</taxon>
        <taxon>Orobanchaceae</taxon>
        <taxon>Buchnereae</taxon>
        <taxon>Striga</taxon>
    </lineage>
</organism>
<sequence>MVSGGGGGGHEDGEALALALESGDPPASTEAEAGGDGRAVEVVDLALVVFRNNVILKIQLRLVLTTLTIGHILNYTARREPPAARISGPAIGSFSYGVNRHINHGPQALRVLLAKPEEIDLSYGNQW</sequence>
<dbReference type="EMBL" id="BKCP01007515">
    <property type="protein sequence ID" value="GER46424.1"/>
    <property type="molecule type" value="Genomic_DNA"/>
</dbReference>
<dbReference type="AlphaFoldDB" id="A0A5A7QMI6"/>
<dbReference type="Proteomes" id="UP000325081">
    <property type="component" value="Unassembled WGS sequence"/>
</dbReference>
<protein>
    <submittedName>
        <fullName evidence="1">F-box/RNI-like superfamily protein</fullName>
    </submittedName>
</protein>
<accession>A0A5A7QMI6</accession>
<name>A0A5A7QMI6_STRAF</name>
<gene>
    <name evidence="1" type="ORF">STAS_23457</name>
</gene>
<proteinExistence type="predicted"/>
<evidence type="ECO:0000313" key="2">
    <source>
        <dbReference type="Proteomes" id="UP000325081"/>
    </source>
</evidence>
<reference evidence="2" key="1">
    <citation type="journal article" date="2019" name="Curr. Biol.">
        <title>Genome Sequence of Striga asiatica Provides Insight into the Evolution of Plant Parasitism.</title>
        <authorList>
            <person name="Yoshida S."/>
            <person name="Kim S."/>
            <person name="Wafula E.K."/>
            <person name="Tanskanen J."/>
            <person name="Kim Y.M."/>
            <person name="Honaas L."/>
            <person name="Yang Z."/>
            <person name="Spallek T."/>
            <person name="Conn C.E."/>
            <person name="Ichihashi Y."/>
            <person name="Cheong K."/>
            <person name="Cui S."/>
            <person name="Der J.P."/>
            <person name="Gundlach H."/>
            <person name="Jiao Y."/>
            <person name="Hori C."/>
            <person name="Ishida J.K."/>
            <person name="Kasahara H."/>
            <person name="Kiba T."/>
            <person name="Kim M.S."/>
            <person name="Koo N."/>
            <person name="Laohavisit A."/>
            <person name="Lee Y.H."/>
            <person name="Lumba S."/>
            <person name="McCourt P."/>
            <person name="Mortimer J.C."/>
            <person name="Mutuku J.M."/>
            <person name="Nomura T."/>
            <person name="Sasaki-Sekimoto Y."/>
            <person name="Seto Y."/>
            <person name="Wang Y."/>
            <person name="Wakatake T."/>
            <person name="Sakakibara H."/>
            <person name="Demura T."/>
            <person name="Yamaguchi S."/>
            <person name="Yoneyama K."/>
            <person name="Manabe R.I."/>
            <person name="Nelson D.C."/>
            <person name="Schulman A.H."/>
            <person name="Timko M.P."/>
            <person name="dePamphilis C.W."/>
            <person name="Choi D."/>
            <person name="Shirasu K."/>
        </authorList>
    </citation>
    <scope>NUCLEOTIDE SEQUENCE [LARGE SCALE GENOMIC DNA]</scope>
    <source>
        <strain evidence="2">cv. UVA1</strain>
    </source>
</reference>
<keyword evidence="2" id="KW-1185">Reference proteome</keyword>